<evidence type="ECO:0000256" key="1">
    <source>
        <dbReference type="SAM" id="Phobius"/>
    </source>
</evidence>
<comment type="caution">
    <text evidence="2">The sequence shown here is derived from an EMBL/GenBank/DDBJ whole genome shotgun (WGS) entry which is preliminary data.</text>
</comment>
<dbReference type="Proteomes" id="UP001372834">
    <property type="component" value="Unassembled WGS sequence"/>
</dbReference>
<reference evidence="2 3" key="1">
    <citation type="submission" date="2023-10" db="EMBL/GenBank/DDBJ databases">
        <title>Genomes of two closely related lineages of the louse Polyplax serrata with different host specificities.</title>
        <authorList>
            <person name="Martinu J."/>
            <person name="Tarabai H."/>
            <person name="Stefka J."/>
            <person name="Hypsa V."/>
        </authorList>
    </citation>
    <scope>NUCLEOTIDE SEQUENCE [LARGE SCALE GENOMIC DNA]</scope>
    <source>
        <strain evidence="2">HR10_N</strain>
    </source>
</reference>
<dbReference type="EMBL" id="JAWJWE010000037">
    <property type="protein sequence ID" value="KAK6625440.1"/>
    <property type="molecule type" value="Genomic_DNA"/>
</dbReference>
<evidence type="ECO:0000313" key="2">
    <source>
        <dbReference type="EMBL" id="KAK6625440.1"/>
    </source>
</evidence>
<keyword evidence="1" id="KW-0472">Membrane</keyword>
<name>A0AAN8PJX3_POLSC</name>
<evidence type="ECO:0000313" key="3">
    <source>
        <dbReference type="Proteomes" id="UP001372834"/>
    </source>
</evidence>
<keyword evidence="1" id="KW-0812">Transmembrane</keyword>
<evidence type="ECO:0008006" key="4">
    <source>
        <dbReference type="Google" id="ProtNLM"/>
    </source>
</evidence>
<accession>A0AAN8PJX3</accession>
<protein>
    <recommendedName>
        <fullName evidence="4">Transmembrane protein</fullName>
    </recommendedName>
</protein>
<keyword evidence="1" id="KW-1133">Transmembrane helix</keyword>
<proteinExistence type="predicted"/>
<dbReference type="AlphaFoldDB" id="A0AAN8PJX3"/>
<feature type="transmembrane region" description="Helical" evidence="1">
    <location>
        <begin position="22"/>
        <end position="40"/>
    </location>
</feature>
<organism evidence="2 3">
    <name type="scientific">Polyplax serrata</name>
    <name type="common">Common mouse louse</name>
    <dbReference type="NCBI Taxonomy" id="468196"/>
    <lineage>
        <taxon>Eukaryota</taxon>
        <taxon>Metazoa</taxon>
        <taxon>Ecdysozoa</taxon>
        <taxon>Arthropoda</taxon>
        <taxon>Hexapoda</taxon>
        <taxon>Insecta</taxon>
        <taxon>Pterygota</taxon>
        <taxon>Neoptera</taxon>
        <taxon>Paraneoptera</taxon>
        <taxon>Psocodea</taxon>
        <taxon>Troctomorpha</taxon>
        <taxon>Phthiraptera</taxon>
        <taxon>Anoplura</taxon>
        <taxon>Polyplacidae</taxon>
        <taxon>Polyplax</taxon>
    </lineage>
</organism>
<sequence>MECKSGGRSKIILEITLTLSKLSFSVIVVVVAAAAAAAAAKRPFPRIGIMRKILKNFIGQTRTDRKAKKTFIGKFKYNVNKTSRPPKLTSGTLHEAHCENEKEKLKFSDVGNEDKEVGCRGLRRLISMKINKSEKTMMKGMQANELDHLGSLHRAFALADI</sequence>
<gene>
    <name evidence="2" type="ORF">RUM43_005738</name>
</gene>